<keyword evidence="8" id="KW-1185">Reference proteome</keyword>
<protein>
    <submittedName>
        <fullName evidence="7">Guanine nucleotide exchange factor, putative</fullName>
    </submittedName>
</protein>
<dbReference type="AlphaFoldDB" id="A0A0A1TUL3"/>
<dbReference type="SUPFAM" id="SSF48366">
    <property type="entry name" value="Ras GEF"/>
    <property type="match status" value="1"/>
</dbReference>
<dbReference type="InterPro" id="IPR008937">
    <property type="entry name" value="Ras-like_GEF"/>
</dbReference>
<dbReference type="RefSeq" id="XP_004183096.1">
    <property type="nucleotide sequence ID" value="XM_004183048.1"/>
</dbReference>
<dbReference type="KEGG" id="eiv:EIN_469640"/>
<dbReference type="GeneID" id="14882707"/>
<dbReference type="Pfam" id="PF00415">
    <property type="entry name" value="RCC1"/>
    <property type="match status" value="2"/>
</dbReference>
<dbReference type="SMART" id="SM00147">
    <property type="entry name" value="RasGEF"/>
    <property type="match status" value="1"/>
</dbReference>
<evidence type="ECO:0000256" key="1">
    <source>
        <dbReference type="ARBA" id="ARBA00022658"/>
    </source>
</evidence>
<keyword evidence="1 2" id="KW-0344">Guanine-nucleotide releasing factor</keyword>
<evidence type="ECO:0000256" key="2">
    <source>
        <dbReference type="PROSITE-ProRule" id="PRU00168"/>
    </source>
</evidence>
<feature type="domain" description="DH" evidence="5">
    <location>
        <begin position="356"/>
        <end position="589"/>
    </location>
</feature>
<dbReference type="InterPro" id="IPR036964">
    <property type="entry name" value="RASGEF_cat_dom_sf"/>
</dbReference>
<dbReference type="OrthoDB" id="10256179at2759"/>
<dbReference type="InterPro" id="IPR009091">
    <property type="entry name" value="RCC1/BLIP-II"/>
</dbReference>
<dbReference type="SUPFAM" id="SSF50985">
    <property type="entry name" value="RCC1/BLIP-II"/>
    <property type="match status" value="1"/>
</dbReference>
<dbReference type="SUPFAM" id="SSF48065">
    <property type="entry name" value="DBL homology domain (DH-domain)"/>
    <property type="match status" value="1"/>
</dbReference>
<dbReference type="InterPro" id="IPR023578">
    <property type="entry name" value="Ras_GEF_dom_sf"/>
</dbReference>
<dbReference type="InterPro" id="IPR000408">
    <property type="entry name" value="Reg_chr_condens"/>
</dbReference>
<evidence type="ECO:0000313" key="8">
    <source>
        <dbReference type="Proteomes" id="UP000014680"/>
    </source>
</evidence>
<organism evidence="7 8">
    <name type="scientific">Entamoeba invadens IP1</name>
    <dbReference type="NCBI Taxonomy" id="370355"/>
    <lineage>
        <taxon>Eukaryota</taxon>
        <taxon>Amoebozoa</taxon>
        <taxon>Evosea</taxon>
        <taxon>Archamoebae</taxon>
        <taxon>Mastigamoebida</taxon>
        <taxon>Entamoebidae</taxon>
        <taxon>Entamoeba</taxon>
    </lineage>
</organism>
<dbReference type="OMA" id="TERFNWI"/>
<feature type="domain" description="N-terminal Ras-GEF" evidence="6">
    <location>
        <begin position="607"/>
        <end position="724"/>
    </location>
</feature>
<dbReference type="PANTHER" id="PTHR23113">
    <property type="entry name" value="GUANINE NUCLEOTIDE EXCHANGE FACTOR"/>
    <property type="match status" value="1"/>
</dbReference>
<dbReference type="PROSITE" id="PS50212">
    <property type="entry name" value="RASGEF_NTER"/>
    <property type="match status" value="1"/>
</dbReference>
<dbReference type="Pfam" id="PF00618">
    <property type="entry name" value="RasGEF_N"/>
    <property type="match status" value="1"/>
</dbReference>
<evidence type="ECO:0000259" key="4">
    <source>
        <dbReference type="PROSITE" id="PS50009"/>
    </source>
</evidence>
<accession>A0A0A1TUL3</accession>
<dbReference type="PANTHER" id="PTHR23113:SF99">
    <property type="entry name" value="RASGEF DOMAIN-CONTAINING PROTEIN"/>
    <property type="match status" value="1"/>
</dbReference>
<reference evidence="7 8" key="1">
    <citation type="submission" date="2012-10" db="EMBL/GenBank/DDBJ databases">
        <authorList>
            <person name="Zafar N."/>
            <person name="Inman J."/>
            <person name="Hall N."/>
            <person name="Lorenzi H."/>
            <person name="Caler E."/>
        </authorList>
    </citation>
    <scope>NUCLEOTIDE SEQUENCE [LARGE SCALE GENOMIC DNA]</scope>
    <source>
        <strain evidence="7 8">IP1</strain>
    </source>
</reference>
<dbReference type="VEuPathDB" id="AmoebaDB:EIN_469640"/>
<dbReference type="Gene3D" id="1.10.840.10">
    <property type="entry name" value="Ras guanine-nucleotide exchange factors catalytic domain"/>
    <property type="match status" value="1"/>
</dbReference>
<dbReference type="GO" id="GO:0005085">
    <property type="term" value="F:guanyl-nucleotide exchange factor activity"/>
    <property type="evidence" value="ECO:0007669"/>
    <property type="project" value="UniProtKB-KW"/>
</dbReference>
<dbReference type="PRINTS" id="PR00633">
    <property type="entry name" value="RCCNDNSATION"/>
</dbReference>
<dbReference type="InterPro" id="IPR001895">
    <property type="entry name" value="RASGEF_cat_dom"/>
</dbReference>
<evidence type="ECO:0000256" key="3">
    <source>
        <dbReference type="PROSITE-ProRule" id="PRU00235"/>
    </source>
</evidence>
<dbReference type="Proteomes" id="UP000014680">
    <property type="component" value="Unassembled WGS sequence"/>
</dbReference>
<dbReference type="GO" id="GO:0007264">
    <property type="term" value="P:small GTPase-mediated signal transduction"/>
    <property type="evidence" value="ECO:0007669"/>
    <property type="project" value="InterPro"/>
</dbReference>
<dbReference type="PROSITE" id="PS50012">
    <property type="entry name" value="RCC1_3"/>
    <property type="match status" value="2"/>
</dbReference>
<evidence type="ECO:0000259" key="6">
    <source>
        <dbReference type="PROSITE" id="PS50212"/>
    </source>
</evidence>
<dbReference type="Gene3D" id="1.20.900.10">
    <property type="entry name" value="Dbl homology (DH) domain"/>
    <property type="match status" value="1"/>
</dbReference>
<dbReference type="InterPro" id="IPR000651">
    <property type="entry name" value="Ras-like_Gua-exchang_fac_N"/>
</dbReference>
<dbReference type="PROSITE" id="PS00626">
    <property type="entry name" value="RCC1_2"/>
    <property type="match status" value="1"/>
</dbReference>
<feature type="domain" description="Ras-GEF" evidence="4">
    <location>
        <begin position="750"/>
        <end position="965"/>
    </location>
</feature>
<dbReference type="Pfam" id="PF00617">
    <property type="entry name" value="RasGEF"/>
    <property type="match status" value="1"/>
</dbReference>
<dbReference type="Gene3D" id="2.130.10.30">
    <property type="entry name" value="Regulator of chromosome condensation 1/beta-lactamase-inhibitor protein II"/>
    <property type="match status" value="1"/>
</dbReference>
<dbReference type="InterPro" id="IPR000219">
    <property type="entry name" value="DH_dom"/>
</dbReference>
<feature type="repeat" description="RCC1" evidence="3">
    <location>
        <begin position="165"/>
        <end position="216"/>
    </location>
</feature>
<name>A0A0A1TUL3_ENTIV</name>
<sequence>MSEKKSVLLIRPKCPLVDTRTVNKNEEIIKSFPTPLKDIVSSPTNIVFLTENNELYITGRVFDQTQHGVSLFPYSVCARSRDSDVVSVPTRIEGINFVIDKVSMGSFFCMLLSKGRLYTWGSFSFGQLGIPDARIFNKPELVPQLSGIQDVSCGSCHTLALNVWGEIFSWGQDDYGQLGRSRSQKNDIPTDIEFFRNHVVTKIFTGAFCSACITDEGMAFIWGKHLKMKEIKRTPTQLSFKKTLKLMSSFFVISIELAYNDIFLILHDGTMHRFIDFDDFEEVDLLSRIGVTRAVGGTHFTLVETDTSDIYQLNPKEGKTATTNVIYKASEFDSESHVGAMCTNAGSVFVLLDYNKQYGKVKTIVMFLRKFMRQIECIVSYYMDPMVSYAKQLENGSYRLTKSSNAKKRASQTPRDLTKSSAITSDDEAYVFSTEDVMKMFYGIKPLTYLLPQLLCVATNILNLWRANSTIYQIVEKFLELNISRQFVDISVKAGECFALLKMMEKKSPELQECAKRQQELIDQFDAETIFDGKTDLPSLMLLAVKFVPQFYQLVDDYYKTLDESQEDYLKLHQILPKFEKLLSRVNDSFHLDNIFDIVNCFPDESGNVSITSGGVTELITRLYNMNLNDPSYTDMFLMTHKKFTDSETVVLQLVDAYTAGVVGEDSKACILSVLSHWFRSYPGDFANKADLVGIIRILVTKSEQTDLTQTLQASLNSLGMSLAKRKNSRVFLPLNTSTSLKYTHFLPANVMPLAKVLNYFNTLIFSRVSYEELILINWGSPKNKENTPNLQNMTERFNWIGDTVVRCFNECPKSERVKFIEGIILMMKTFQGMKDIHFLVAITYCLKTIDIDSIKTKKLSSEDNAYLLEMEQLCTFQKNYKFLRQYMQQLETPYIPFIGVVSKDLMLVDEGNPDFVGENLINVYKWRKIYELIEQVIGAKYPQPKLECPNEELQILVQTIYSFK</sequence>
<dbReference type="Gene3D" id="1.20.870.10">
    <property type="entry name" value="Son of sevenless (SoS) protein Chain: S domain 1"/>
    <property type="match status" value="1"/>
</dbReference>
<feature type="repeat" description="RCC1" evidence="3">
    <location>
        <begin position="115"/>
        <end position="164"/>
    </location>
</feature>
<proteinExistence type="predicted"/>
<evidence type="ECO:0000313" key="7">
    <source>
        <dbReference type="EMBL" id="ELP83750.1"/>
    </source>
</evidence>
<dbReference type="InterPro" id="IPR035899">
    <property type="entry name" value="DBL_dom_sf"/>
</dbReference>
<dbReference type="PROSITE" id="PS50009">
    <property type="entry name" value="RASGEF_CAT"/>
    <property type="match status" value="1"/>
</dbReference>
<gene>
    <name evidence="7" type="ORF">EIN_469640</name>
</gene>
<dbReference type="EMBL" id="KB207240">
    <property type="protein sequence ID" value="ELP83750.1"/>
    <property type="molecule type" value="Genomic_DNA"/>
</dbReference>
<evidence type="ECO:0000259" key="5">
    <source>
        <dbReference type="PROSITE" id="PS50010"/>
    </source>
</evidence>
<dbReference type="PROSITE" id="PS50010">
    <property type="entry name" value="DH_2"/>
    <property type="match status" value="1"/>
</dbReference>